<reference evidence="2 3" key="1">
    <citation type="journal article" date="2012" name="Stand. Genomic Sci.">
        <title>Genome sequence of the soil bacterium Saccharomonospora azurea type strain (NA-128(T)).</title>
        <authorList>
            <person name="Klenk H.P."/>
            <person name="Held B."/>
            <person name="Lucas S."/>
            <person name="Lapidus A."/>
            <person name="Copeland A."/>
            <person name="Hammon N."/>
            <person name="Pitluck S."/>
            <person name="Goodwin L.A."/>
            <person name="Han C."/>
            <person name="Tapia R."/>
            <person name="Brambilla E.M."/>
            <person name="Potter G."/>
            <person name="Land M."/>
            <person name="Ivanova N."/>
            <person name="Rohde M."/>
            <person name="Goker M."/>
            <person name="Detter J.C."/>
            <person name="Kyrpides N.C."/>
            <person name="Woyke T."/>
        </authorList>
    </citation>
    <scope>NUCLEOTIDE SEQUENCE [LARGE SCALE GENOMIC DNA]</scope>
    <source>
        <strain evidence="2 3">NA-128</strain>
    </source>
</reference>
<feature type="domain" description="Serine aminopeptidase S33" evidence="1">
    <location>
        <begin position="58"/>
        <end position="267"/>
    </location>
</feature>
<dbReference type="OrthoDB" id="5902829at2"/>
<evidence type="ECO:0000313" key="2">
    <source>
        <dbReference type="EMBL" id="EHY91182.1"/>
    </source>
</evidence>
<proteinExistence type="predicted"/>
<dbReference type="Proteomes" id="UP000004705">
    <property type="component" value="Chromosome"/>
</dbReference>
<name>H8G503_9PSEU</name>
<protein>
    <submittedName>
        <fullName evidence="2">X-Pro dipeptidyl-peptidase (S15 family)</fullName>
    </submittedName>
</protein>
<dbReference type="GO" id="GO:0052689">
    <property type="term" value="F:carboxylic ester hydrolase activity"/>
    <property type="evidence" value="ECO:0007669"/>
    <property type="project" value="TreeGrafter"/>
</dbReference>
<keyword evidence="3" id="KW-1185">Reference proteome</keyword>
<evidence type="ECO:0000259" key="1">
    <source>
        <dbReference type="Pfam" id="PF12146"/>
    </source>
</evidence>
<sequence length="305" mass="32460">MPNLDLTVTADDGTPLAGTLTVPTGPGPHPTVLLLHGSGPLDRDGNTRRLPLNLGPPLADALAAEGIATLRYDRRGAGATPGTWQATGFTDNRCDAAAALRALTAHPAVRSDALGVLGHSEGALHALSLAADHDVRAVVLLAGYAGLGEDALRWQARSLVRRLPAPVRLLRRPLGALGNRVLTRLADTRTDVARVAGFPVNARWMREMLAHDTRDDLVAVKARVLAVTGAKDIQVNPADLHEIARLVPGGAETHLVPDLTHVLRRDPARHTLRSYRRLLREPVDPDLLALVSTWLARELSATAGS</sequence>
<dbReference type="EMBL" id="CM001466">
    <property type="protein sequence ID" value="EHY91182.1"/>
    <property type="molecule type" value="Genomic_DNA"/>
</dbReference>
<accession>H8G503</accession>
<dbReference type="Pfam" id="PF12146">
    <property type="entry name" value="Hydrolase_4"/>
    <property type="match status" value="1"/>
</dbReference>
<gene>
    <name evidence="2" type="ORF">SacazDRAFT_04340</name>
</gene>
<dbReference type="PANTHER" id="PTHR43265:SF1">
    <property type="entry name" value="ESTERASE ESTD"/>
    <property type="match status" value="1"/>
</dbReference>
<dbReference type="SUPFAM" id="SSF53474">
    <property type="entry name" value="alpha/beta-Hydrolases"/>
    <property type="match status" value="1"/>
</dbReference>
<dbReference type="AlphaFoldDB" id="H8G503"/>
<dbReference type="HOGENOM" id="CLU_033707_1_0_11"/>
<dbReference type="Gene3D" id="3.40.50.1820">
    <property type="entry name" value="alpha/beta hydrolase"/>
    <property type="match status" value="1"/>
</dbReference>
<dbReference type="InterPro" id="IPR029058">
    <property type="entry name" value="AB_hydrolase_fold"/>
</dbReference>
<dbReference type="InterPro" id="IPR022742">
    <property type="entry name" value="Hydrolase_4"/>
</dbReference>
<dbReference type="InterPro" id="IPR053145">
    <property type="entry name" value="AB_hydrolase_Est10"/>
</dbReference>
<evidence type="ECO:0000313" key="3">
    <source>
        <dbReference type="Proteomes" id="UP000004705"/>
    </source>
</evidence>
<dbReference type="PANTHER" id="PTHR43265">
    <property type="entry name" value="ESTERASE ESTD"/>
    <property type="match status" value="1"/>
</dbReference>
<organism evidence="2 3">
    <name type="scientific">Saccharomonospora azurea NA-128</name>
    <dbReference type="NCBI Taxonomy" id="882081"/>
    <lineage>
        <taxon>Bacteria</taxon>
        <taxon>Bacillati</taxon>
        <taxon>Actinomycetota</taxon>
        <taxon>Actinomycetes</taxon>
        <taxon>Pseudonocardiales</taxon>
        <taxon>Pseudonocardiaceae</taxon>
        <taxon>Saccharomonospora</taxon>
    </lineage>
</organism>